<dbReference type="EMBL" id="FMYM01000003">
    <property type="protein sequence ID" value="SDB92519.1"/>
    <property type="molecule type" value="Genomic_DNA"/>
</dbReference>
<dbReference type="InterPro" id="IPR050312">
    <property type="entry name" value="IolE/XylAMocC-like"/>
</dbReference>
<gene>
    <name evidence="2" type="ORF">SAMN05421737_103235</name>
</gene>
<dbReference type="PANTHER" id="PTHR12110:SF21">
    <property type="entry name" value="XYLOSE ISOMERASE-LIKE TIM BARREL DOMAIN-CONTAINING PROTEIN"/>
    <property type="match status" value="1"/>
</dbReference>
<dbReference type="PANTHER" id="PTHR12110">
    <property type="entry name" value="HYDROXYPYRUVATE ISOMERASE"/>
    <property type="match status" value="1"/>
</dbReference>
<evidence type="ECO:0000313" key="2">
    <source>
        <dbReference type="EMBL" id="SDB92519.1"/>
    </source>
</evidence>
<organism evidence="2 3">
    <name type="scientific">Shouchella lonarensis</name>
    <dbReference type="NCBI Taxonomy" id="1464122"/>
    <lineage>
        <taxon>Bacteria</taxon>
        <taxon>Bacillati</taxon>
        <taxon>Bacillota</taxon>
        <taxon>Bacilli</taxon>
        <taxon>Bacillales</taxon>
        <taxon>Bacillaceae</taxon>
        <taxon>Shouchella</taxon>
    </lineage>
</organism>
<sequence length="273" mass="30816">MSISLCTITFRHHLQSIENIATWAAKNDFEGIELWGAHARNLACHEKYDALWIQSYGLSVSMISDYLSFHVSTEAVCDHVAELSDLAKRWQTDKIRVFAGDVASQAATSSTYEQVVNTLRLACEQLQAHGQMLVIETHPHTLADTPASLVRLIEEVDYPNLKVNFDVLHIWESGADPVIVYKDLESHIVYMHLKNVRARADLAVFAPEQVFSASGVREGMTSLFGGCINYERFFKEIAPINKELPMALEWFGEAPFSVLQQDKNDLARCLYHT</sequence>
<dbReference type="AlphaFoldDB" id="A0A1G6HE19"/>
<reference evidence="3" key="1">
    <citation type="submission" date="2016-09" db="EMBL/GenBank/DDBJ databases">
        <authorList>
            <person name="Varghese N."/>
            <person name="Submissions S."/>
        </authorList>
    </citation>
    <scope>NUCLEOTIDE SEQUENCE [LARGE SCALE GENOMIC DNA]</scope>
    <source>
        <strain evidence="3">25nlg</strain>
    </source>
</reference>
<evidence type="ECO:0000313" key="3">
    <source>
        <dbReference type="Proteomes" id="UP000242662"/>
    </source>
</evidence>
<dbReference type="Proteomes" id="UP000242662">
    <property type="component" value="Unassembled WGS sequence"/>
</dbReference>
<accession>A0A1G6HE19</accession>
<dbReference type="OrthoDB" id="9815124at2"/>
<evidence type="ECO:0000259" key="1">
    <source>
        <dbReference type="Pfam" id="PF01261"/>
    </source>
</evidence>
<name>A0A1G6HE19_9BACI</name>
<dbReference type="Pfam" id="PF01261">
    <property type="entry name" value="AP_endonuc_2"/>
    <property type="match status" value="1"/>
</dbReference>
<dbReference type="InterPro" id="IPR013022">
    <property type="entry name" value="Xyl_isomerase-like_TIM-brl"/>
</dbReference>
<dbReference type="SUPFAM" id="SSF51658">
    <property type="entry name" value="Xylose isomerase-like"/>
    <property type="match status" value="1"/>
</dbReference>
<feature type="domain" description="Xylose isomerase-like TIM barrel" evidence="1">
    <location>
        <begin position="23"/>
        <end position="254"/>
    </location>
</feature>
<keyword evidence="3" id="KW-1185">Reference proteome</keyword>
<proteinExistence type="predicted"/>
<dbReference type="InterPro" id="IPR036237">
    <property type="entry name" value="Xyl_isomerase-like_sf"/>
</dbReference>
<dbReference type="STRING" id="1464122.SAMN05421737_103235"/>
<dbReference type="Gene3D" id="3.20.20.150">
    <property type="entry name" value="Divalent-metal-dependent TIM barrel enzymes"/>
    <property type="match status" value="1"/>
</dbReference>
<dbReference type="RefSeq" id="WP_090775076.1">
    <property type="nucleotide sequence ID" value="NZ_FMYM01000003.1"/>
</dbReference>
<protein>
    <submittedName>
        <fullName evidence="2">3-dehydroshikimate dehydratase</fullName>
    </submittedName>
</protein>